<organism evidence="6 7">
    <name type="scientific">Ceutorhynchus assimilis</name>
    <name type="common">cabbage seed weevil</name>
    <dbReference type="NCBI Taxonomy" id="467358"/>
    <lineage>
        <taxon>Eukaryota</taxon>
        <taxon>Metazoa</taxon>
        <taxon>Ecdysozoa</taxon>
        <taxon>Arthropoda</taxon>
        <taxon>Hexapoda</taxon>
        <taxon>Insecta</taxon>
        <taxon>Pterygota</taxon>
        <taxon>Neoptera</taxon>
        <taxon>Endopterygota</taxon>
        <taxon>Coleoptera</taxon>
        <taxon>Polyphaga</taxon>
        <taxon>Cucujiformia</taxon>
        <taxon>Curculionidae</taxon>
        <taxon>Ceutorhynchinae</taxon>
        <taxon>Ceutorhynchus</taxon>
    </lineage>
</organism>
<dbReference type="EMBL" id="OU892283">
    <property type="protein sequence ID" value="CAG9771366.1"/>
    <property type="molecule type" value="Genomic_DNA"/>
</dbReference>
<dbReference type="InterPro" id="IPR019184">
    <property type="entry name" value="Uncharacterised_TM-17"/>
</dbReference>
<evidence type="ECO:0000256" key="1">
    <source>
        <dbReference type="ARBA" id="ARBA00004141"/>
    </source>
</evidence>
<evidence type="ECO:0000256" key="3">
    <source>
        <dbReference type="ARBA" id="ARBA00022989"/>
    </source>
</evidence>
<evidence type="ECO:0000313" key="7">
    <source>
        <dbReference type="Proteomes" id="UP001152799"/>
    </source>
</evidence>
<gene>
    <name evidence="6" type="ORF">CEUTPL_LOCUS11802</name>
</gene>
<keyword evidence="7" id="KW-1185">Reference proteome</keyword>
<dbReference type="Proteomes" id="UP001152799">
    <property type="component" value="Chromosome 7"/>
</dbReference>
<keyword evidence="3 5" id="KW-1133">Transmembrane helix</keyword>
<protein>
    <submittedName>
        <fullName evidence="6">Uncharacterized protein</fullName>
    </submittedName>
</protein>
<dbReference type="Pfam" id="PF09799">
    <property type="entry name" value="Transmemb_17"/>
    <property type="match status" value="1"/>
</dbReference>
<dbReference type="AlphaFoldDB" id="A0A9N9MVI7"/>
<comment type="subcellular location">
    <subcellularLocation>
        <location evidence="1">Membrane</location>
        <topology evidence="1">Multi-pass membrane protein</topology>
    </subcellularLocation>
</comment>
<accession>A0A9N9MVI7</accession>
<evidence type="ECO:0000313" key="6">
    <source>
        <dbReference type="EMBL" id="CAG9771366.1"/>
    </source>
</evidence>
<dbReference type="GO" id="GO:0016020">
    <property type="term" value="C:membrane"/>
    <property type="evidence" value="ECO:0007669"/>
    <property type="project" value="UniProtKB-SubCell"/>
</dbReference>
<name>A0A9N9MVI7_9CUCU</name>
<evidence type="ECO:0000256" key="4">
    <source>
        <dbReference type="ARBA" id="ARBA00023136"/>
    </source>
</evidence>
<evidence type="ECO:0000256" key="2">
    <source>
        <dbReference type="ARBA" id="ARBA00022692"/>
    </source>
</evidence>
<reference evidence="6" key="1">
    <citation type="submission" date="2022-01" db="EMBL/GenBank/DDBJ databases">
        <authorList>
            <person name="King R."/>
        </authorList>
    </citation>
    <scope>NUCLEOTIDE SEQUENCE</scope>
</reference>
<proteinExistence type="predicted"/>
<keyword evidence="2 5" id="KW-0812">Transmembrane</keyword>
<feature type="transmembrane region" description="Helical" evidence="5">
    <location>
        <begin position="109"/>
        <end position="130"/>
    </location>
</feature>
<feature type="transmembrane region" description="Helical" evidence="5">
    <location>
        <begin position="76"/>
        <end position="97"/>
    </location>
</feature>
<evidence type="ECO:0000256" key="5">
    <source>
        <dbReference type="SAM" id="Phobius"/>
    </source>
</evidence>
<dbReference type="OrthoDB" id="262535at2759"/>
<sequence length="139" mass="16041">MDIDAELMFECLIYLNMFYFPIFATCETAMTIAKYASVFVDTPYIGQDAIVVFTRLTCELTKILLYRRFKEEKRNLVTGIAVFFTFITISGLVYTFFIQNPVLKLEHILNSLTVLLALTEVGFGILQLTIKCFRKDPYS</sequence>
<keyword evidence="4 5" id="KW-0472">Membrane</keyword>